<dbReference type="InParanoid" id="A0A177CCS6"/>
<keyword evidence="3" id="KW-1185">Reference proteome</keyword>
<gene>
    <name evidence="2" type="ORF">CC84DRAFT_1259941</name>
</gene>
<organism evidence="2 3">
    <name type="scientific">Paraphaeosphaeria sporulosa</name>
    <dbReference type="NCBI Taxonomy" id="1460663"/>
    <lineage>
        <taxon>Eukaryota</taxon>
        <taxon>Fungi</taxon>
        <taxon>Dikarya</taxon>
        <taxon>Ascomycota</taxon>
        <taxon>Pezizomycotina</taxon>
        <taxon>Dothideomycetes</taxon>
        <taxon>Pleosporomycetidae</taxon>
        <taxon>Pleosporales</taxon>
        <taxon>Massarineae</taxon>
        <taxon>Didymosphaeriaceae</taxon>
        <taxon>Paraphaeosphaeria</taxon>
    </lineage>
</organism>
<accession>A0A177CCS6</accession>
<evidence type="ECO:0000313" key="2">
    <source>
        <dbReference type="EMBL" id="OAG04578.1"/>
    </source>
</evidence>
<reference evidence="2 3" key="1">
    <citation type="submission" date="2016-05" db="EMBL/GenBank/DDBJ databases">
        <title>Comparative analysis of secretome profiles of manganese(II)-oxidizing ascomycete fungi.</title>
        <authorList>
            <consortium name="DOE Joint Genome Institute"/>
            <person name="Zeiner C.A."/>
            <person name="Purvine S.O."/>
            <person name="Zink E.M."/>
            <person name="Wu S."/>
            <person name="Pasa-Tolic L."/>
            <person name="Chaput D.L."/>
            <person name="Haridas S."/>
            <person name="Grigoriev I.V."/>
            <person name="Santelli C.M."/>
            <person name="Hansel C.M."/>
        </authorList>
    </citation>
    <scope>NUCLEOTIDE SEQUENCE [LARGE SCALE GENOMIC DNA]</scope>
    <source>
        <strain evidence="2 3">AP3s5-JAC2a</strain>
    </source>
</reference>
<dbReference type="Proteomes" id="UP000077069">
    <property type="component" value="Unassembled WGS sequence"/>
</dbReference>
<dbReference type="AlphaFoldDB" id="A0A177CCS6"/>
<proteinExistence type="predicted"/>
<protein>
    <submittedName>
        <fullName evidence="2">Uncharacterized protein</fullName>
    </submittedName>
</protein>
<feature type="region of interest" description="Disordered" evidence="1">
    <location>
        <begin position="84"/>
        <end position="105"/>
    </location>
</feature>
<name>A0A177CCS6_9PLEO</name>
<dbReference type="EMBL" id="KV441553">
    <property type="protein sequence ID" value="OAG04578.1"/>
    <property type="molecule type" value="Genomic_DNA"/>
</dbReference>
<dbReference type="RefSeq" id="XP_018034943.1">
    <property type="nucleotide sequence ID" value="XM_018184951.1"/>
</dbReference>
<evidence type="ECO:0000313" key="3">
    <source>
        <dbReference type="Proteomes" id="UP000077069"/>
    </source>
</evidence>
<sequence length="207" mass="23258">MARFCDPLPQSEQLSHSPAGKSVWKACLVSLQATSQRCHFGNPNSNLRLKQPDSTNIPRSIPSHTLPKPADVSAHVPAQNYLLPTSQTQMPPPMTKPADLSPRSSSLHTRPSLPYVFFLVKQLVPFTDPVRATQMSFNDATTAHAALLDYVRNNHPYHRSIEPRAGVRRGGGGRVMEGYIAEYEYRDGDWIDEEVVGWVWVERDWRG</sequence>
<dbReference type="GeneID" id="28768437"/>
<dbReference type="OrthoDB" id="10522320at2759"/>
<evidence type="ECO:0000256" key="1">
    <source>
        <dbReference type="SAM" id="MobiDB-lite"/>
    </source>
</evidence>